<feature type="region of interest" description="Disordered" evidence="1">
    <location>
        <begin position="1"/>
        <end position="66"/>
    </location>
</feature>
<gene>
    <name evidence="2" type="ORF">ASZ90_000532</name>
</gene>
<dbReference type="AlphaFoldDB" id="A0A0W8G8U4"/>
<comment type="caution">
    <text evidence="2">The sequence shown here is derived from an EMBL/GenBank/DDBJ whole genome shotgun (WGS) entry which is preliminary data.</text>
</comment>
<proteinExistence type="predicted"/>
<feature type="compositionally biased region" description="Low complexity" evidence="1">
    <location>
        <begin position="37"/>
        <end position="51"/>
    </location>
</feature>
<evidence type="ECO:0000256" key="1">
    <source>
        <dbReference type="SAM" id="MobiDB-lite"/>
    </source>
</evidence>
<dbReference type="EMBL" id="LNQE01000067">
    <property type="protein sequence ID" value="KUG29575.1"/>
    <property type="molecule type" value="Genomic_DNA"/>
</dbReference>
<sequence>MPPNAGRTPDERHRGITAAHVWARPGPGQGREDRVRQAAQAPKKGQAAPGPSRSSLPYEEGCGLPC</sequence>
<accession>A0A0W8G8U4</accession>
<reference evidence="2" key="1">
    <citation type="journal article" date="2015" name="Proc. Natl. Acad. Sci. U.S.A.">
        <title>Networks of energetic and metabolic interactions define dynamics in microbial communities.</title>
        <authorList>
            <person name="Embree M."/>
            <person name="Liu J.K."/>
            <person name="Al-Bassam M.M."/>
            <person name="Zengler K."/>
        </authorList>
    </citation>
    <scope>NUCLEOTIDE SEQUENCE</scope>
</reference>
<name>A0A0W8G8U4_9ZZZZ</name>
<organism evidence="2">
    <name type="scientific">hydrocarbon metagenome</name>
    <dbReference type="NCBI Taxonomy" id="938273"/>
    <lineage>
        <taxon>unclassified sequences</taxon>
        <taxon>metagenomes</taxon>
        <taxon>ecological metagenomes</taxon>
    </lineage>
</organism>
<evidence type="ECO:0000313" key="2">
    <source>
        <dbReference type="EMBL" id="KUG29575.1"/>
    </source>
</evidence>
<protein>
    <submittedName>
        <fullName evidence="2">Uncharacterized protein</fullName>
    </submittedName>
</protein>